<dbReference type="EMBL" id="BART01015941">
    <property type="protein sequence ID" value="GAG75987.1"/>
    <property type="molecule type" value="Genomic_DNA"/>
</dbReference>
<gene>
    <name evidence="1" type="ORF">S01H4_30815</name>
</gene>
<reference evidence="1" key="1">
    <citation type="journal article" date="2014" name="Front. Microbiol.">
        <title>High frequency of phylogenetically diverse reductive dehalogenase-homologous genes in deep subseafloor sedimentary metagenomes.</title>
        <authorList>
            <person name="Kawai M."/>
            <person name="Futagami T."/>
            <person name="Toyoda A."/>
            <person name="Takaki Y."/>
            <person name="Nishi S."/>
            <person name="Hori S."/>
            <person name="Arai W."/>
            <person name="Tsubouchi T."/>
            <person name="Morono Y."/>
            <person name="Uchiyama I."/>
            <person name="Ito T."/>
            <person name="Fujiyama A."/>
            <person name="Inagaki F."/>
            <person name="Takami H."/>
        </authorList>
    </citation>
    <scope>NUCLEOTIDE SEQUENCE</scope>
    <source>
        <strain evidence="1">Expedition CK06-06</strain>
    </source>
</reference>
<organism evidence="1">
    <name type="scientific">marine sediment metagenome</name>
    <dbReference type="NCBI Taxonomy" id="412755"/>
    <lineage>
        <taxon>unclassified sequences</taxon>
        <taxon>metagenomes</taxon>
        <taxon>ecological metagenomes</taxon>
    </lineage>
</organism>
<comment type="caution">
    <text evidence="1">The sequence shown here is derived from an EMBL/GenBank/DDBJ whole genome shotgun (WGS) entry which is preliminary data.</text>
</comment>
<name>X1B3X7_9ZZZZ</name>
<sequence length="71" mass="8365">MIYDNDFCYNMAYEYKYFESNAIDGQHVSDNIDFTEDGLILKEYSGFNTREPPATIKFRDNFQSTSRNSLL</sequence>
<dbReference type="AlphaFoldDB" id="X1B3X7"/>
<accession>X1B3X7</accession>
<evidence type="ECO:0000313" key="1">
    <source>
        <dbReference type="EMBL" id="GAG75987.1"/>
    </source>
</evidence>
<proteinExistence type="predicted"/>
<protein>
    <submittedName>
        <fullName evidence="1">Uncharacterized protein</fullName>
    </submittedName>
</protein>